<dbReference type="GO" id="GO:0035267">
    <property type="term" value="C:NuA4 histone acetyltransferase complex"/>
    <property type="evidence" value="ECO:0007669"/>
    <property type="project" value="TreeGrafter"/>
</dbReference>
<name>A0A9P6KDE3_9FUNG</name>
<protein>
    <recommendedName>
        <fullName evidence="9">CT20 family protein</fullName>
    </recommendedName>
</protein>
<dbReference type="Proteomes" id="UP000780801">
    <property type="component" value="Unassembled WGS sequence"/>
</dbReference>
<evidence type="ECO:0000313" key="7">
    <source>
        <dbReference type="EMBL" id="KAF9580781.1"/>
    </source>
</evidence>
<dbReference type="AlphaFoldDB" id="A0A9P6KDE3"/>
<evidence type="ECO:0000256" key="6">
    <source>
        <dbReference type="ARBA" id="ARBA00023242"/>
    </source>
</evidence>
<evidence type="ECO:0008006" key="9">
    <source>
        <dbReference type="Google" id="ProtNLM"/>
    </source>
</evidence>
<keyword evidence="5" id="KW-0804">Transcription</keyword>
<dbReference type="PANTHER" id="PTHR13581:SF5">
    <property type="entry name" value="MRG_MORF4L-BINDING PROTEIN"/>
    <property type="match status" value="1"/>
</dbReference>
<keyword evidence="6" id="KW-0539">Nucleus</keyword>
<evidence type="ECO:0000256" key="2">
    <source>
        <dbReference type="ARBA" id="ARBA00007117"/>
    </source>
</evidence>
<evidence type="ECO:0000313" key="8">
    <source>
        <dbReference type="Proteomes" id="UP000780801"/>
    </source>
</evidence>
<accession>A0A9P6KDE3</accession>
<feature type="non-terminal residue" evidence="7">
    <location>
        <position position="1"/>
    </location>
</feature>
<dbReference type="GO" id="GO:0005634">
    <property type="term" value="C:nucleus"/>
    <property type="evidence" value="ECO:0007669"/>
    <property type="project" value="UniProtKB-SubCell"/>
</dbReference>
<comment type="similarity">
    <text evidence="2">Belongs to the EAF7 family.</text>
</comment>
<evidence type="ECO:0000256" key="1">
    <source>
        <dbReference type="ARBA" id="ARBA00004123"/>
    </source>
</evidence>
<dbReference type="EMBL" id="JAABOA010001855">
    <property type="protein sequence ID" value="KAF9580781.1"/>
    <property type="molecule type" value="Genomic_DNA"/>
</dbReference>
<keyword evidence="3" id="KW-0156">Chromatin regulator</keyword>
<dbReference type="InterPro" id="IPR012423">
    <property type="entry name" value="Eaf7/MRGBP"/>
</dbReference>
<proteinExistence type="inferred from homology"/>
<keyword evidence="4" id="KW-0805">Transcription regulation</keyword>
<sequence length="124" mass="14671">MPTELSVSSDDQEMSGGEVIWDENMEMALFYASIKFKPVGMHKHFRMINLHRHFTKLSHTPCTIQDLWDKLGTMYDLQTLDEREDLGLFAEDEEMDEDEDRDFSFKHSEEFVLPLHDFDHLVTE</sequence>
<evidence type="ECO:0000256" key="3">
    <source>
        <dbReference type="ARBA" id="ARBA00022853"/>
    </source>
</evidence>
<evidence type="ECO:0000256" key="5">
    <source>
        <dbReference type="ARBA" id="ARBA00023163"/>
    </source>
</evidence>
<dbReference type="Pfam" id="PF07904">
    <property type="entry name" value="Eaf7"/>
    <property type="match status" value="1"/>
</dbReference>
<dbReference type="OrthoDB" id="5595141at2759"/>
<dbReference type="GO" id="GO:0006325">
    <property type="term" value="P:chromatin organization"/>
    <property type="evidence" value="ECO:0007669"/>
    <property type="project" value="UniProtKB-KW"/>
</dbReference>
<organism evidence="7 8">
    <name type="scientific">Lunasporangiospora selenospora</name>
    <dbReference type="NCBI Taxonomy" id="979761"/>
    <lineage>
        <taxon>Eukaryota</taxon>
        <taxon>Fungi</taxon>
        <taxon>Fungi incertae sedis</taxon>
        <taxon>Mucoromycota</taxon>
        <taxon>Mortierellomycotina</taxon>
        <taxon>Mortierellomycetes</taxon>
        <taxon>Mortierellales</taxon>
        <taxon>Mortierellaceae</taxon>
        <taxon>Lunasporangiospora</taxon>
    </lineage>
</organism>
<keyword evidence="8" id="KW-1185">Reference proteome</keyword>
<dbReference type="PANTHER" id="PTHR13581">
    <property type="entry name" value="MRG-BINDING PROTEIN"/>
    <property type="match status" value="1"/>
</dbReference>
<comment type="subcellular location">
    <subcellularLocation>
        <location evidence="1">Nucleus</location>
    </subcellularLocation>
</comment>
<evidence type="ECO:0000256" key="4">
    <source>
        <dbReference type="ARBA" id="ARBA00023015"/>
    </source>
</evidence>
<comment type="caution">
    <text evidence="7">The sequence shown here is derived from an EMBL/GenBank/DDBJ whole genome shotgun (WGS) entry which is preliminary data.</text>
</comment>
<reference evidence="7" key="1">
    <citation type="journal article" date="2020" name="Fungal Divers.">
        <title>Resolving the Mortierellaceae phylogeny through synthesis of multi-gene phylogenetics and phylogenomics.</title>
        <authorList>
            <person name="Vandepol N."/>
            <person name="Liber J."/>
            <person name="Desiro A."/>
            <person name="Na H."/>
            <person name="Kennedy M."/>
            <person name="Barry K."/>
            <person name="Grigoriev I.V."/>
            <person name="Miller A.N."/>
            <person name="O'Donnell K."/>
            <person name="Stajich J.E."/>
            <person name="Bonito G."/>
        </authorList>
    </citation>
    <scope>NUCLEOTIDE SEQUENCE</scope>
    <source>
        <strain evidence="7">KOD1015</strain>
    </source>
</reference>
<gene>
    <name evidence="7" type="ORF">BGW38_002430</name>
</gene>
<dbReference type="GO" id="GO:0006357">
    <property type="term" value="P:regulation of transcription by RNA polymerase II"/>
    <property type="evidence" value="ECO:0007669"/>
    <property type="project" value="TreeGrafter"/>
</dbReference>